<sequence length="174" mass="21024">MRKYEKMFYQSMMISERICYEFKRNILKNINCFIHTRKKSPFSNIQQFQYAKMVATNGKGKIMVIIPGLSEEQAALLKNRLIEVHFKYTDEKTLIRAYKLGLESKQLYRNFETLEVLEEKIRIFLDDFNKMQSEHRLQKIKEICSNCSDYDYMDYIRLDDILFLLDLVEKQKNI</sequence>
<comment type="caution">
    <text evidence="1">The sequence shown here is derived from an EMBL/GenBank/DDBJ whole genome shotgun (WGS) entry which is preliminary data.</text>
</comment>
<evidence type="ECO:0000313" key="2">
    <source>
        <dbReference type="Proteomes" id="UP000219922"/>
    </source>
</evidence>
<dbReference type="AlphaFoldDB" id="A0A9X6XVU8"/>
<accession>A0A9X6XVU8</accession>
<dbReference type="Proteomes" id="UP000219922">
    <property type="component" value="Unassembled WGS sequence"/>
</dbReference>
<evidence type="ECO:0000313" key="1">
    <source>
        <dbReference type="EMBL" id="PDZ94626.1"/>
    </source>
</evidence>
<name>A0A9X6XVU8_BACCE</name>
<dbReference type="EMBL" id="NVMX01000151">
    <property type="protein sequence ID" value="PDZ94626.1"/>
    <property type="molecule type" value="Genomic_DNA"/>
</dbReference>
<protein>
    <submittedName>
        <fullName evidence="1">Uncharacterized protein</fullName>
    </submittedName>
</protein>
<gene>
    <name evidence="1" type="ORF">CON36_32810</name>
</gene>
<proteinExistence type="predicted"/>
<organism evidence="1 2">
    <name type="scientific">Bacillus cereus</name>
    <dbReference type="NCBI Taxonomy" id="1396"/>
    <lineage>
        <taxon>Bacteria</taxon>
        <taxon>Bacillati</taxon>
        <taxon>Bacillota</taxon>
        <taxon>Bacilli</taxon>
        <taxon>Bacillales</taxon>
        <taxon>Bacillaceae</taxon>
        <taxon>Bacillus</taxon>
        <taxon>Bacillus cereus group</taxon>
    </lineage>
</organism>
<reference evidence="1 2" key="1">
    <citation type="submission" date="2017-09" db="EMBL/GenBank/DDBJ databases">
        <title>Large-scale bioinformatics analysis of Bacillus genomes uncovers conserved roles of natural products in bacterial physiology.</title>
        <authorList>
            <consortium name="Agbiome Team Llc"/>
            <person name="Bleich R.M."/>
            <person name="Grubbs K.J."/>
            <person name="Santa Maria K.C."/>
            <person name="Allen S.E."/>
            <person name="Farag S."/>
            <person name="Shank E.A."/>
            <person name="Bowers A."/>
        </authorList>
    </citation>
    <scope>NUCLEOTIDE SEQUENCE [LARGE SCALE GENOMIC DNA]</scope>
    <source>
        <strain evidence="1 2">AFS092789</strain>
    </source>
</reference>